<dbReference type="InterPro" id="IPR020588">
    <property type="entry name" value="RecA_ATP-bd"/>
</dbReference>
<dbReference type="InterPro" id="IPR014774">
    <property type="entry name" value="KaiC-like_dom"/>
</dbReference>
<feature type="domain" description="RecA family profile 1" evidence="7">
    <location>
        <begin position="5"/>
        <end position="50"/>
    </location>
</feature>
<dbReference type="GO" id="GO:0003677">
    <property type="term" value="F:DNA binding"/>
    <property type="evidence" value="ECO:0007669"/>
    <property type="project" value="InterPro"/>
</dbReference>
<gene>
    <name evidence="9" type="ORF">P8935_06885</name>
</gene>
<evidence type="ECO:0000256" key="2">
    <source>
        <dbReference type="ARBA" id="ARBA00022553"/>
    </source>
</evidence>
<evidence type="ECO:0000259" key="8">
    <source>
        <dbReference type="PROSITE" id="PS51146"/>
    </source>
</evidence>
<dbReference type="InterPro" id="IPR051347">
    <property type="entry name" value="Circadian_clock_KaiC-rel"/>
</dbReference>
<evidence type="ECO:0000256" key="1">
    <source>
        <dbReference type="ARBA" id="ARBA00012513"/>
    </source>
</evidence>
<accession>A0AAU7DP12</accession>
<dbReference type="GO" id="GO:0004674">
    <property type="term" value="F:protein serine/threonine kinase activity"/>
    <property type="evidence" value="ECO:0007669"/>
    <property type="project" value="UniProtKB-EC"/>
</dbReference>
<dbReference type="PROSITE" id="PS51146">
    <property type="entry name" value="KAIC"/>
    <property type="match status" value="2"/>
</dbReference>
<dbReference type="GO" id="GO:0140664">
    <property type="term" value="F:ATP-dependent DNA damage sensor activity"/>
    <property type="evidence" value="ECO:0007669"/>
    <property type="project" value="InterPro"/>
</dbReference>
<dbReference type="SMART" id="SM00382">
    <property type="entry name" value="AAA"/>
    <property type="match status" value="2"/>
</dbReference>
<dbReference type="PANTHER" id="PTHR42926:SF1">
    <property type="entry name" value="CIRCADIAN CLOCK OSCILLATOR PROTEIN KAIC 1"/>
    <property type="match status" value="1"/>
</dbReference>
<keyword evidence="6" id="KW-0378">Hydrolase</keyword>
<keyword evidence="2" id="KW-0597">Phosphoprotein</keyword>
<reference evidence="9" key="1">
    <citation type="submission" date="2023-03" db="EMBL/GenBank/DDBJ databases">
        <title>Edaphobacter sp.</title>
        <authorList>
            <person name="Huber K.J."/>
            <person name="Papendorf J."/>
            <person name="Pilke C."/>
            <person name="Bunk B."/>
            <person name="Sproeer C."/>
            <person name="Pester M."/>
        </authorList>
    </citation>
    <scope>NUCLEOTIDE SEQUENCE</scope>
    <source>
        <strain evidence="9">DSM 110680</strain>
    </source>
</reference>
<evidence type="ECO:0000313" key="9">
    <source>
        <dbReference type="EMBL" id="XBH19035.1"/>
    </source>
</evidence>
<keyword evidence="3" id="KW-0808">Transferase</keyword>
<feature type="domain" description="KaiC" evidence="8">
    <location>
        <begin position="249"/>
        <end position="482"/>
    </location>
</feature>
<dbReference type="PRINTS" id="PR01874">
    <property type="entry name" value="DNAREPAIRADA"/>
</dbReference>
<dbReference type="PANTHER" id="PTHR42926">
    <property type="match status" value="1"/>
</dbReference>
<dbReference type="AlphaFoldDB" id="A0AAU7DP12"/>
<name>A0AAU7DP12_9BACT</name>
<dbReference type="Gene3D" id="3.40.50.300">
    <property type="entry name" value="P-loop containing nucleotide triphosphate hydrolases"/>
    <property type="match status" value="2"/>
</dbReference>
<dbReference type="CDD" id="cd19488">
    <property type="entry name" value="KaiC-like_N"/>
    <property type="match status" value="1"/>
</dbReference>
<dbReference type="InterPro" id="IPR027417">
    <property type="entry name" value="P-loop_NTPase"/>
</dbReference>
<dbReference type="GO" id="GO:0016787">
    <property type="term" value="F:hydrolase activity"/>
    <property type="evidence" value="ECO:0007669"/>
    <property type="project" value="UniProtKB-KW"/>
</dbReference>
<evidence type="ECO:0000256" key="3">
    <source>
        <dbReference type="ARBA" id="ARBA00022679"/>
    </source>
</evidence>
<dbReference type="PROSITE" id="PS50162">
    <property type="entry name" value="RECA_2"/>
    <property type="match status" value="1"/>
</dbReference>
<dbReference type="GO" id="GO:0006281">
    <property type="term" value="P:DNA repair"/>
    <property type="evidence" value="ECO:0007669"/>
    <property type="project" value="InterPro"/>
</dbReference>
<dbReference type="GO" id="GO:0005524">
    <property type="term" value="F:ATP binding"/>
    <property type="evidence" value="ECO:0007669"/>
    <property type="project" value="InterPro"/>
</dbReference>
<dbReference type="InterPro" id="IPR010624">
    <property type="entry name" value="KaiC_dom"/>
</dbReference>
<evidence type="ECO:0000256" key="4">
    <source>
        <dbReference type="ARBA" id="ARBA00022737"/>
    </source>
</evidence>
<evidence type="ECO:0000256" key="5">
    <source>
        <dbReference type="ARBA" id="ARBA00022777"/>
    </source>
</evidence>
<sequence>MIDESQTRLSTGIAGLDDILRGGLAKGFLYLIEGNPGAGKTTLALQFLIEGAERGEKGLYISLAESEAELRHVAASHGMNLDNVEICKISPPEIAGETGQQYTVFQPAEVELADVLETILAKVRDVAPSRVIIDSMSELRMLARDSLRYRRQVLSLKQFFEGRDCTTLLLDERFRDNPESQVQTIAHGVISLEVLQRSYGITRRRLEVLKVRASSFREGYHDYIIVKGGVLVFPRLVSGEHRGAHIAPENLPSGVAELDSLFNGGVQRGTSTLVAGPTGCGKSTLCSQFVLSAAKRGEKGAIFTFDETRQSFMVRSRGLGMDLDRYLDSGMIHLEQVDPAELSPGEFIHRIRAGVEEKQWRIVVIDSLNGLMNSMSEEQALTVQLHELLSYLNQVGVASFMVLAQYGLLGSSMSSPTDVSYLADNVLLLRYFEAAGEVRQAISVMKRRSGPHERSIRELQMSAGKLIIGDPLRNFMGVLTGTPEYKGGQQLL</sequence>
<feature type="domain" description="KaiC" evidence="8">
    <location>
        <begin position="7"/>
        <end position="246"/>
    </location>
</feature>
<evidence type="ECO:0000256" key="6">
    <source>
        <dbReference type="ARBA" id="ARBA00022801"/>
    </source>
</evidence>
<dbReference type="EC" id="2.7.11.1" evidence="1"/>
<dbReference type="PIRSF" id="PIRSF039117">
    <property type="entry name" value="KaiC"/>
    <property type="match status" value="1"/>
</dbReference>
<dbReference type="RefSeq" id="WP_348264251.1">
    <property type="nucleotide sequence ID" value="NZ_CP121196.1"/>
</dbReference>
<dbReference type="InterPro" id="IPR030665">
    <property type="entry name" value="KaiC"/>
</dbReference>
<keyword evidence="5" id="KW-0418">Kinase</keyword>
<dbReference type="Pfam" id="PF06745">
    <property type="entry name" value="ATPase"/>
    <property type="match status" value="2"/>
</dbReference>
<evidence type="ECO:0000259" key="7">
    <source>
        <dbReference type="PROSITE" id="PS50162"/>
    </source>
</evidence>
<proteinExistence type="predicted"/>
<organism evidence="9">
    <name type="scientific">Telmatobacter sp. DSM 110680</name>
    <dbReference type="NCBI Taxonomy" id="3036704"/>
    <lineage>
        <taxon>Bacteria</taxon>
        <taxon>Pseudomonadati</taxon>
        <taxon>Acidobacteriota</taxon>
        <taxon>Terriglobia</taxon>
        <taxon>Terriglobales</taxon>
        <taxon>Acidobacteriaceae</taxon>
        <taxon>Telmatobacter</taxon>
    </lineage>
</organism>
<dbReference type="EMBL" id="CP121196">
    <property type="protein sequence ID" value="XBH19035.1"/>
    <property type="molecule type" value="Genomic_DNA"/>
</dbReference>
<dbReference type="InterPro" id="IPR003593">
    <property type="entry name" value="AAA+_ATPase"/>
</dbReference>
<protein>
    <recommendedName>
        <fullName evidence="1">non-specific serine/threonine protein kinase</fullName>
        <ecNumber evidence="1">2.7.11.1</ecNumber>
    </recommendedName>
</protein>
<dbReference type="SUPFAM" id="SSF52540">
    <property type="entry name" value="P-loop containing nucleoside triphosphate hydrolases"/>
    <property type="match status" value="2"/>
</dbReference>
<keyword evidence="4" id="KW-0677">Repeat</keyword>